<dbReference type="InterPro" id="IPR011009">
    <property type="entry name" value="Kinase-like_dom_sf"/>
</dbReference>
<evidence type="ECO:0000256" key="5">
    <source>
        <dbReference type="SAM" id="SignalP"/>
    </source>
</evidence>
<dbReference type="SUPFAM" id="SSF57184">
    <property type="entry name" value="Growth factor receptor domain"/>
    <property type="match status" value="4"/>
</dbReference>
<feature type="signal peptide" evidence="5">
    <location>
        <begin position="1"/>
        <end position="16"/>
    </location>
</feature>
<dbReference type="InterPro" id="IPR000719">
    <property type="entry name" value="Prot_kinase_dom"/>
</dbReference>
<dbReference type="InterPro" id="IPR053215">
    <property type="entry name" value="TKL_Ser/Thr_kinase"/>
</dbReference>
<evidence type="ECO:0000313" key="8">
    <source>
        <dbReference type="Proteomes" id="UP001628156"/>
    </source>
</evidence>
<sequence length="1759" mass="200952">MLIIIIITIFIYCCLSETTEMTWCDSNDRGLIQYVNVSKGLCDYTDKNWHGVLFSYFSDSDCFEIYNSCCSKEETRVGLNEFHLIDNVYDGRNSKRIIRFNFKGSPYARAFHNIIIEEYHPRINFVINTYYILPKSIITLTGREITYEDYPYFIIAESRPFTIKTSLENTLEYINLNYTWGFSPGVFIEGHIAVKLTNETIRNDCQYRYTSDQYVINRGVDNNNLQVLDICYSHNRHRMAICGRNVPITYQDCSCSYSNFEYENSAIDCSFLSKYLSFKIKPNQEFIPYEREWSTLITTGVDSKITIPKDSSMIFFNDVYLPNASLSIDGTCIFKGTIHIERSDVLYNLGHFQATSFEYGSIEISKDPVLFIGKCNSNLTECNKLLSNSNIKEVNCGGVLNRYLYSRSTLGCKCTQKDSTYFEQSDCSYLTEGRQNRMKLVLEYNYNSGLTKKYWSSISGKKYENGELIESITLEGSSIIVENECDFRNIKVIELKGSLRCGILYLSNTTKIIGYAGSSLRTYSIQIDNIVSNMNKEALIIMGDGEFISDGSMNKVLSNDQTECFELVSFNNEVSKSLDESTDGKYVSLVVGKMIRICPEGYNKDDRRKIICSVENGIFGNFKYHQCPCKGNECYYDLGEWKEITISSEKEYDIIDGNIIIINPNIIFNNVRSISSIQSNIIPTIQLNGNNNIISIKINTNKTMNIISNQNIYLSGNAEGVSIKTTKNNGNINIVGVYNQIGINTSYTTTITIENGNSIASINNQGGFDISNNSLIGNNKVRYSIDGRCRIGRMINERFICDSCGKDEIKGSCLENINVDNCLTYGITGRCIECQEKYYLSNNIKENEINQKCIYCLDSHCKRCSKEECYECEEGYKLEEGMCKYHDTNCKFYSNGYCKLCQNGEYVNNIQYCSECEINNCEVCKTHNPKQCEICSNGYYLNKSLLCEKININNETVNSGAISCYEGYYNDNGICKECKKNNEYGKECLECTNEKCHKCGNEYILNNKQCEKNTNEYCEVIKDSKCMKCKYGYYNPSSCTKCPKGCLSCYGTIENVICLECDNKNNLTLWLIDGQCKSQNQIFLLNDSLKIKEHQNLDKCSINQKGICIRCSDGYYEFNSNCLPCNSNCSSCLTTSTQCLSCSDSTKIVSNYECVSDEEFSKSCKQKTLSKVGCAICNDGYYRKGTSCPKCPKTMELCEREDLPIKCNVGYFMYHSKECRPKTELTNCVTIDSIGCSKCLDGYYVYDSYCFSCLDNCYSCSNSNKCKLCFDGFVLNGLKCVSYKTIEHCESSSNNVCTSCSRGFTIKGNICERKSMWWISLIVIPIFTLIIVMIYFILTLISKKIIRLKQDNTLNLKDLFSSEHFQEVLPGILVTNNKFTLVGDEYIPVNETTTLKLIIANHGKHKVKIQSSHIPSKKYQFTIQPNLVFLRQNKAIEITIDITPICSTTILQQIRFSVYNFKFNKEMDFFVDINIETEQTCILDPDELIQKKKIGEGSFGVVYKGEFKGNSVAIKRMKPKVNDSNSEIEFRKEVEMLAKFRCNYIIHFYGAVIIQDNKCMVTEYAKYGSVQKMIESKPSNSLSKSIKIKMLLDIARGIEYLHNNGILHRDIKPDNMLITSLDNDIPVNAKLTDFGSARNINSLMTNMTFTKGVGTPSFMAPEILKRKKYKTAADIYSFAISIYSVMIWENPYPKQEFEYPWVIATFVASGHRRPQNNLPDYVYKLICECWCDEPTNRLNIEQTIKQLEIIQKSIQSKHH</sequence>
<dbReference type="InterPro" id="IPR009030">
    <property type="entry name" value="Growth_fac_rcpt_cys_sf"/>
</dbReference>
<dbReference type="Proteomes" id="UP001628156">
    <property type="component" value="Unassembled WGS sequence"/>
</dbReference>
<dbReference type="InterPro" id="IPR017441">
    <property type="entry name" value="Protein_kinase_ATP_BS"/>
</dbReference>
<evidence type="ECO:0000256" key="4">
    <source>
        <dbReference type="SAM" id="Phobius"/>
    </source>
</evidence>
<evidence type="ECO:0000313" key="7">
    <source>
        <dbReference type="EMBL" id="GAB1221810.1"/>
    </source>
</evidence>
<keyword evidence="4" id="KW-1133">Transmembrane helix</keyword>
<dbReference type="InterPro" id="IPR000742">
    <property type="entry name" value="EGF"/>
</dbReference>
<name>A0ABQ0DG37_9EUKA</name>
<evidence type="ECO:0000256" key="3">
    <source>
        <dbReference type="PROSITE-ProRule" id="PRU10141"/>
    </source>
</evidence>
<keyword evidence="1 3" id="KW-0547">Nucleotide-binding</keyword>
<evidence type="ECO:0000256" key="1">
    <source>
        <dbReference type="ARBA" id="ARBA00022741"/>
    </source>
</evidence>
<dbReference type="PROSITE" id="PS00107">
    <property type="entry name" value="PROTEIN_KINASE_ATP"/>
    <property type="match status" value="1"/>
</dbReference>
<proteinExistence type="predicted"/>
<dbReference type="SUPFAM" id="SSF56112">
    <property type="entry name" value="Protein kinase-like (PK-like)"/>
    <property type="match status" value="1"/>
</dbReference>
<dbReference type="Pfam" id="PF00069">
    <property type="entry name" value="Pkinase"/>
    <property type="match status" value="1"/>
</dbReference>
<keyword evidence="4" id="KW-0472">Membrane</keyword>
<feature type="binding site" evidence="3">
    <location>
        <position position="1515"/>
    </location>
    <ligand>
        <name>ATP</name>
        <dbReference type="ChEBI" id="CHEBI:30616"/>
    </ligand>
</feature>
<dbReference type="InterPro" id="IPR008271">
    <property type="entry name" value="Ser/Thr_kinase_AS"/>
</dbReference>
<protein>
    <recommendedName>
        <fullName evidence="6">Protein kinase domain-containing protein</fullName>
    </recommendedName>
</protein>
<dbReference type="PANTHER" id="PTHR45756">
    <property type="entry name" value="PALMITOYLTRANSFERASE"/>
    <property type="match status" value="1"/>
</dbReference>
<feature type="transmembrane region" description="Helical" evidence="4">
    <location>
        <begin position="1316"/>
        <end position="1341"/>
    </location>
</feature>
<keyword evidence="2 3" id="KW-0067">ATP-binding</keyword>
<dbReference type="SMART" id="SM00261">
    <property type="entry name" value="FU"/>
    <property type="match status" value="5"/>
</dbReference>
<feature type="domain" description="Protein kinase" evidence="6">
    <location>
        <begin position="1488"/>
        <end position="1759"/>
    </location>
</feature>
<comment type="caution">
    <text evidence="7">The sequence shown here is derived from an EMBL/GenBank/DDBJ whole genome shotgun (WGS) entry which is preliminary data.</text>
</comment>
<accession>A0ABQ0DG37</accession>
<dbReference type="PROSITE" id="PS00108">
    <property type="entry name" value="PROTEIN_KINASE_ST"/>
    <property type="match status" value="1"/>
</dbReference>
<dbReference type="InterPro" id="IPR006212">
    <property type="entry name" value="Furin_repeat"/>
</dbReference>
<dbReference type="EMBL" id="BAAFRS010000085">
    <property type="protein sequence ID" value="GAB1221810.1"/>
    <property type="molecule type" value="Genomic_DNA"/>
</dbReference>
<feature type="chain" id="PRO_5046415289" description="Protein kinase domain-containing protein" evidence="5">
    <location>
        <begin position="17"/>
        <end position="1759"/>
    </location>
</feature>
<evidence type="ECO:0000259" key="6">
    <source>
        <dbReference type="PROSITE" id="PS50011"/>
    </source>
</evidence>
<dbReference type="SMART" id="SM00181">
    <property type="entry name" value="EGF"/>
    <property type="match status" value="4"/>
</dbReference>
<dbReference type="Gene3D" id="1.10.510.10">
    <property type="entry name" value="Transferase(Phosphotransferase) domain 1"/>
    <property type="match status" value="1"/>
</dbReference>
<gene>
    <name evidence="7" type="ORF">ENUP19_0085G0025</name>
</gene>
<reference evidence="7 8" key="1">
    <citation type="journal article" date="2019" name="PLoS Negl. Trop. Dis.">
        <title>Whole genome sequencing of Entamoeba nuttalli reveals mammalian host-related molecular signatures and a novel octapeptide-repeat surface protein.</title>
        <authorList>
            <person name="Tanaka M."/>
            <person name="Makiuchi T."/>
            <person name="Komiyama T."/>
            <person name="Shiina T."/>
            <person name="Osaki K."/>
            <person name="Tachibana H."/>
        </authorList>
    </citation>
    <scope>NUCLEOTIDE SEQUENCE [LARGE SCALE GENOMIC DNA]</scope>
    <source>
        <strain evidence="7 8">P19-061405</strain>
    </source>
</reference>
<keyword evidence="5" id="KW-0732">Signal</keyword>
<dbReference type="SMART" id="SM00220">
    <property type="entry name" value="S_TKc"/>
    <property type="match status" value="1"/>
</dbReference>
<organism evidence="7 8">
    <name type="scientific">Entamoeba nuttalli</name>
    <dbReference type="NCBI Taxonomy" id="412467"/>
    <lineage>
        <taxon>Eukaryota</taxon>
        <taxon>Amoebozoa</taxon>
        <taxon>Evosea</taxon>
        <taxon>Archamoebae</taxon>
        <taxon>Mastigamoebida</taxon>
        <taxon>Entamoebidae</taxon>
        <taxon>Entamoeba</taxon>
    </lineage>
</organism>
<evidence type="ECO:0000256" key="2">
    <source>
        <dbReference type="ARBA" id="ARBA00022840"/>
    </source>
</evidence>
<keyword evidence="4" id="KW-0812">Transmembrane</keyword>
<dbReference type="PROSITE" id="PS50011">
    <property type="entry name" value="PROTEIN_KINASE_DOM"/>
    <property type="match status" value="1"/>
</dbReference>
<dbReference type="PANTHER" id="PTHR45756:SF1">
    <property type="entry name" value="PROTEIN KINASE DOMAIN CONTAINING PROTEIN"/>
    <property type="match status" value="1"/>
</dbReference>
<keyword evidence="8" id="KW-1185">Reference proteome</keyword>